<feature type="region of interest" description="Disordered" evidence="1">
    <location>
        <begin position="147"/>
        <end position="192"/>
    </location>
</feature>
<sequence>MQDAFQLLHGSMTEQAKALERLDLDMKVRKIRLYLVDEKGRHVKGPRRSGMSTKAPRSATKRSTRRSNESRAPARQALPRKRGSSKARANSDHNIQAAGGYEIVLRNNKALIVTTDTYEQKSTAGGNDMDMPSTGMKRVERTLEDMSDDQWERGKGNHLYESQRSLAPNSVEDSGSAEDSSSINTDASDDTIPILVNSDKQSRAFVEEGTNLSQCDRSDTKSIPVYSLVIMSQWRSWTQGSQRGSSRT</sequence>
<proteinExistence type="predicted"/>
<feature type="region of interest" description="Disordered" evidence="1">
    <location>
        <begin position="42"/>
        <end position="94"/>
    </location>
</feature>
<evidence type="ECO:0000313" key="2">
    <source>
        <dbReference type="EMBL" id="KAJ4015528.1"/>
    </source>
</evidence>
<gene>
    <name evidence="2" type="ORF">NW766_005873</name>
</gene>
<keyword evidence="3" id="KW-1185">Reference proteome</keyword>
<dbReference type="Proteomes" id="UP001152130">
    <property type="component" value="Unassembled WGS sequence"/>
</dbReference>
<accession>A0A9W8PT67</accession>
<evidence type="ECO:0000313" key="3">
    <source>
        <dbReference type="Proteomes" id="UP001152130"/>
    </source>
</evidence>
<comment type="caution">
    <text evidence="2">The sequence shown here is derived from an EMBL/GenBank/DDBJ whole genome shotgun (WGS) entry which is preliminary data.</text>
</comment>
<feature type="compositionally biased region" description="Polar residues" evidence="1">
    <location>
        <begin position="160"/>
        <end position="186"/>
    </location>
</feature>
<evidence type="ECO:0000256" key="1">
    <source>
        <dbReference type="SAM" id="MobiDB-lite"/>
    </source>
</evidence>
<organism evidence="2 3">
    <name type="scientific">Fusarium irregulare</name>
    <dbReference type="NCBI Taxonomy" id="2494466"/>
    <lineage>
        <taxon>Eukaryota</taxon>
        <taxon>Fungi</taxon>
        <taxon>Dikarya</taxon>
        <taxon>Ascomycota</taxon>
        <taxon>Pezizomycotina</taxon>
        <taxon>Sordariomycetes</taxon>
        <taxon>Hypocreomycetidae</taxon>
        <taxon>Hypocreales</taxon>
        <taxon>Nectriaceae</taxon>
        <taxon>Fusarium</taxon>
        <taxon>Fusarium incarnatum-equiseti species complex</taxon>
    </lineage>
</organism>
<name>A0A9W8PT67_9HYPO</name>
<protein>
    <submittedName>
        <fullName evidence="2">Uncharacterized protein</fullName>
    </submittedName>
</protein>
<reference evidence="2" key="1">
    <citation type="submission" date="2022-10" db="EMBL/GenBank/DDBJ databases">
        <title>Fusarium specimens isolated from Avocado Roots.</title>
        <authorList>
            <person name="Stajich J."/>
            <person name="Roper C."/>
            <person name="Heimlech-Rivalta G."/>
        </authorList>
    </citation>
    <scope>NUCLEOTIDE SEQUENCE</scope>
    <source>
        <strain evidence="2">CF00143</strain>
    </source>
</reference>
<dbReference type="AlphaFoldDB" id="A0A9W8PT67"/>
<dbReference type="EMBL" id="JAPDHF010000007">
    <property type="protein sequence ID" value="KAJ4015528.1"/>
    <property type="molecule type" value="Genomic_DNA"/>
</dbReference>